<dbReference type="InterPro" id="IPR002933">
    <property type="entry name" value="Peptidase_M20"/>
</dbReference>
<keyword evidence="3" id="KW-0378">Hydrolase</keyword>
<dbReference type="PANTHER" id="PTHR11014">
    <property type="entry name" value="PEPTIDASE M20 FAMILY MEMBER"/>
    <property type="match status" value="1"/>
</dbReference>
<dbReference type="GO" id="GO:0046872">
    <property type="term" value="F:metal ion binding"/>
    <property type="evidence" value="ECO:0007669"/>
    <property type="project" value="UniProtKB-KW"/>
</dbReference>
<feature type="binding site" evidence="5">
    <location>
        <position position="140"/>
    </location>
    <ligand>
        <name>Mn(2+)</name>
        <dbReference type="ChEBI" id="CHEBI:29035"/>
        <label>2</label>
    </ligand>
</feature>
<reference evidence="9" key="1">
    <citation type="submission" date="2025-08" db="UniProtKB">
        <authorList>
            <consortium name="RefSeq"/>
        </authorList>
    </citation>
    <scope>IDENTIFICATION</scope>
    <source>
        <tissue evidence="9">Young leaves</tissue>
    </source>
</reference>
<dbReference type="SUPFAM" id="SSF55031">
    <property type="entry name" value="Bacterial exopeptidase dimerisation domain"/>
    <property type="match status" value="1"/>
</dbReference>
<dbReference type="Proteomes" id="UP000504609">
    <property type="component" value="Unplaced"/>
</dbReference>
<evidence type="ECO:0000259" key="7">
    <source>
        <dbReference type="Pfam" id="PF07687"/>
    </source>
</evidence>
<keyword evidence="2 6" id="KW-0732">Signal</keyword>
<dbReference type="PIRSF" id="PIRSF005962">
    <property type="entry name" value="Pept_M20D_amidohydro"/>
    <property type="match status" value="1"/>
</dbReference>
<feature type="binding site" evidence="5">
    <location>
        <position position="198"/>
    </location>
    <ligand>
        <name>Mn(2+)</name>
        <dbReference type="ChEBI" id="CHEBI:29035"/>
        <label>2</label>
    </ligand>
</feature>
<dbReference type="InterPro" id="IPR036264">
    <property type="entry name" value="Bact_exopeptidase_dim_dom"/>
</dbReference>
<dbReference type="InterPro" id="IPR011650">
    <property type="entry name" value="Peptidase_M20_dimer"/>
</dbReference>
<dbReference type="Pfam" id="PF07687">
    <property type="entry name" value="M20_dimer"/>
    <property type="match status" value="1"/>
</dbReference>
<dbReference type="KEGG" id="cmos:111452444"/>
<accession>A0A6J1GBE6</accession>
<dbReference type="FunFam" id="3.30.70.360:FF:000001">
    <property type="entry name" value="N-acetyldiaminopimelate deacetylase"/>
    <property type="match status" value="1"/>
</dbReference>
<feature type="binding site" evidence="5">
    <location>
        <position position="138"/>
    </location>
    <ligand>
        <name>Mn(2+)</name>
        <dbReference type="ChEBI" id="CHEBI:29035"/>
        <label>2</label>
    </ligand>
</feature>
<protein>
    <submittedName>
        <fullName evidence="9">IAA-amino acid hydrolase ILR1-like 4</fullName>
    </submittedName>
</protein>
<feature type="signal peptide" evidence="6">
    <location>
        <begin position="1"/>
        <end position="23"/>
    </location>
</feature>
<dbReference type="NCBIfam" id="TIGR01891">
    <property type="entry name" value="amidohydrolases"/>
    <property type="match status" value="1"/>
</dbReference>
<dbReference type="GO" id="GO:0005783">
    <property type="term" value="C:endoplasmic reticulum"/>
    <property type="evidence" value="ECO:0007669"/>
    <property type="project" value="TreeGrafter"/>
</dbReference>
<sequence length="445" mass="48838">MASLRWVSWILIAHLFVLTSVHSDSSSNSENLAEIPIKFLQFAKEPELFDWMVGIRRKIHENPELGYEEFETSKLIRAELDKLGISYKYPVAGTGVIGFVGSGQPPFVAVRADMDALAMQELVEWEHKSKIPGKMHACGHDAHVAMVLGAAKILQKHSEELKGTVVLVFQPAEEGGGGAKKIIEAGVLDNIQAIFGLHIAHNIPLGEVAARPGPMLAGSGFFEAVISGKGGHAAIPQHSIDPLLAASNVIVSLQHLVSREADPLDSQVVTVAKFQGGGAFNVIPDSVTIGGTFRAFLKDSLVQLKQRIKEVITGQASVHRCNATVDFFENEKPIFPPTVNDKELHEHFQSVAGDMLGIDKVKDMQPLMGSEDFSFYQDLIPGYFFFLGMENETWGRLDSVHSPYFRINEDALPYGAALHASLATRYLLELQPQVTSLEEKRHDEL</sequence>
<evidence type="ECO:0000256" key="5">
    <source>
        <dbReference type="PIRSR" id="PIRSR005962-1"/>
    </source>
</evidence>
<evidence type="ECO:0000256" key="2">
    <source>
        <dbReference type="ARBA" id="ARBA00022729"/>
    </source>
</evidence>
<feature type="binding site" evidence="5">
    <location>
        <position position="401"/>
    </location>
    <ligand>
        <name>Mn(2+)</name>
        <dbReference type="ChEBI" id="CHEBI:29035"/>
        <label>2</label>
    </ligand>
</feature>
<keyword evidence="8" id="KW-1185">Reference proteome</keyword>
<dbReference type="InterPro" id="IPR044757">
    <property type="entry name" value="ILR1-like_Hyd"/>
</dbReference>
<gene>
    <name evidence="9" type="primary">LOC111452444</name>
</gene>
<evidence type="ECO:0000313" key="9">
    <source>
        <dbReference type="RefSeq" id="XP_022948944.1"/>
    </source>
</evidence>
<dbReference type="GO" id="GO:0010179">
    <property type="term" value="F:IAA-Ala conjugate hydrolase activity"/>
    <property type="evidence" value="ECO:0007669"/>
    <property type="project" value="TreeGrafter"/>
</dbReference>
<dbReference type="RefSeq" id="XP_022948944.1">
    <property type="nucleotide sequence ID" value="XM_023093176.1"/>
</dbReference>
<keyword evidence="4 5" id="KW-0464">Manganese</keyword>
<dbReference type="CDD" id="cd08017">
    <property type="entry name" value="M20_IAA_Hyd"/>
    <property type="match status" value="1"/>
</dbReference>
<dbReference type="SUPFAM" id="SSF53187">
    <property type="entry name" value="Zn-dependent exopeptidases"/>
    <property type="match status" value="1"/>
</dbReference>
<evidence type="ECO:0000256" key="4">
    <source>
        <dbReference type="ARBA" id="ARBA00023211"/>
    </source>
</evidence>
<feature type="binding site" evidence="5">
    <location>
        <position position="174"/>
    </location>
    <ligand>
        <name>Mn(2+)</name>
        <dbReference type="ChEBI" id="CHEBI:29035"/>
        <label>2</label>
    </ligand>
</feature>
<evidence type="ECO:0000256" key="6">
    <source>
        <dbReference type="SAM" id="SignalP"/>
    </source>
</evidence>
<evidence type="ECO:0000256" key="1">
    <source>
        <dbReference type="ARBA" id="ARBA00006153"/>
    </source>
</evidence>
<feature type="domain" description="Peptidase M20 dimerisation" evidence="7">
    <location>
        <begin position="218"/>
        <end position="313"/>
    </location>
</feature>
<dbReference type="Gene3D" id="3.40.630.10">
    <property type="entry name" value="Zn peptidases"/>
    <property type="match status" value="1"/>
</dbReference>
<keyword evidence="5" id="KW-0479">Metal-binding</keyword>
<dbReference type="PANTHER" id="PTHR11014:SF55">
    <property type="entry name" value="IAA-AMINO ACID HYDROLASE ILR1-LIKE 4"/>
    <property type="match status" value="1"/>
</dbReference>
<dbReference type="AlphaFoldDB" id="A0A6J1GBE6"/>
<dbReference type="Pfam" id="PF01546">
    <property type="entry name" value="Peptidase_M20"/>
    <property type="match status" value="1"/>
</dbReference>
<name>A0A6J1GBE6_CUCMO</name>
<comment type="similarity">
    <text evidence="1">Belongs to the peptidase M20 family.</text>
</comment>
<dbReference type="GO" id="GO:0009850">
    <property type="term" value="P:auxin metabolic process"/>
    <property type="evidence" value="ECO:0007669"/>
    <property type="project" value="InterPro"/>
</dbReference>
<evidence type="ECO:0000256" key="3">
    <source>
        <dbReference type="ARBA" id="ARBA00022801"/>
    </source>
</evidence>
<dbReference type="Gene3D" id="3.30.70.360">
    <property type="match status" value="1"/>
</dbReference>
<dbReference type="InterPro" id="IPR017439">
    <property type="entry name" value="Amidohydrolase"/>
</dbReference>
<feature type="chain" id="PRO_5026702031" evidence="6">
    <location>
        <begin position="24"/>
        <end position="445"/>
    </location>
</feature>
<dbReference type="GeneID" id="111452444"/>
<evidence type="ECO:0000313" key="8">
    <source>
        <dbReference type="Proteomes" id="UP000504609"/>
    </source>
</evidence>
<proteinExistence type="inferred from homology"/>
<organism evidence="8 9">
    <name type="scientific">Cucurbita moschata</name>
    <name type="common">Winter crookneck squash</name>
    <name type="synonym">Cucurbita pepo var. moschata</name>
    <dbReference type="NCBI Taxonomy" id="3662"/>
    <lineage>
        <taxon>Eukaryota</taxon>
        <taxon>Viridiplantae</taxon>
        <taxon>Streptophyta</taxon>
        <taxon>Embryophyta</taxon>
        <taxon>Tracheophyta</taxon>
        <taxon>Spermatophyta</taxon>
        <taxon>Magnoliopsida</taxon>
        <taxon>eudicotyledons</taxon>
        <taxon>Gunneridae</taxon>
        <taxon>Pentapetalae</taxon>
        <taxon>rosids</taxon>
        <taxon>fabids</taxon>
        <taxon>Cucurbitales</taxon>
        <taxon>Cucurbitaceae</taxon>
        <taxon>Cucurbiteae</taxon>
        <taxon>Cucurbita</taxon>
    </lineage>
</organism>
<comment type="cofactor">
    <cofactor evidence="5">
        <name>Mn(2+)</name>
        <dbReference type="ChEBI" id="CHEBI:29035"/>
    </cofactor>
    <text evidence="5">The Mn(2+) ion enhances activity.</text>
</comment>